<evidence type="ECO:0000313" key="2">
    <source>
        <dbReference type="Proteomes" id="UP000267027"/>
    </source>
</evidence>
<evidence type="ECO:0000313" key="1">
    <source>
        <dbReference type="EMBL" id="VDM58648.1"/>
    </source>
</evidence>
<reference evidence="1 2" key="2">
    <citation type="submission" date="2018-11" db="EMBL/GenBank/DDBJ databases">
        <authorList>
            <consortium name="Pathogen Informatics"/>
        </authorList>
    </citation>
    <scope>NUCLEOTIDE SEQUENCE [LARGE SCALE GENOMIC DNA]</scope>
    <source>
        <strain evidence="1 2">Costa Rica</strain>
    </source>
</reference>
<dbReference type="EMBL" id="UYYA01004002">
    <property type="protein sequence ID" value="VDM58648.1"/>
    <property type="molecule type" value="Genomic_DNA"/>
</dbReference>
<evidence type="ECO:0000313" key="3">
    <source>
        <dbReference type="WBParaSite" id="ACOC_0000706201-mRNA-1"/>
    </source>
</evidence>
<keyword evidence="2" id="KW-1185">Reference proteome</keyword>
<reference evidence="3" key="1">
    <citation type="submission" date="2017-02" db="UniProtKB">
        <authorList>
            <consortium name="WormBaseParasite"/>
        </authorList>
    </citation>
    <scope>IDENTIFICATION</scope>
</reference>
<dbReference type="WBParaSite" id="ACOC_0000706201-mRNA-1">
    <property type="protein sequence ID" value="ACOC_0000706201-mRNA-1"/>
    <property type="gene ID" value="ACOC_0000706201"/>
</dbReference>
<dbReference type="OrthoDB" id="61870at2759"/>
<dbReference type="PANTHER" id="PTHR20958:SF6">
    <property type="entry name" value="GLYCINE N-ACYLTRANSFERASE-LIKE PROTEIN"/>
    <property type="match status" value="1"/>
</dbReference>
<dbReference type="Gene3D" id="3.40.630.30">
    <property type="match status" value="1"/>
</dbReference>
<gene>
    <name evidence="1" type="ORF">ACOC_LOCUS7063</name>
</gene>
<organism evidence="3">
    <name type="scientific">Angiostrongylus costaricensis</name>
    <name type="common">Nematode worm</name>
    <dbReference type="NCBI Taxonomy" id="334426"/>
    <lineage>
        <taxon>Eukaryota</taxon>
        <taxon>Metazoa</taxon>
        <taxon>Ecdysozoa</taxon>
        <taxon>Nematoda</taxon>
        <taxon>Chromadorea</taxon>
        <taxon>Rhabditida</taxon>
        <taxon>Rhabditina</taxon>
        <taxon>Rhabditomorpha</taxon>
        <taxon>Strongyloidea</taxon>
        <taxon>Metastrongylidae</taxon>
        <taxon>Angiostrongylus</taxon>
    </lineage>
</organism>
<protein>
    <submittedName>
        <fullName evidence="3">Glycine N-acyltransferase-like protein</fullName>
    </submittedName>
</protein>
<dbReference type="OMA" id="DQYTVPE"/>
<sequence length="289" mass="33366">MSSVEEHLVDNVFVSDMLTIKSSRTLQICEANMARNKSNPNLLPIHAATWPCACARDLQLYIYPSTTFQYWFLLNIQQDMPAMVLVGQCGNSYDKVKFALAFRLFVEKSKIFQDTTEIEFRAEAHFMDEIATYAKELKNYQVADAEEYYMFYMTSEQMSNALKDADYIIPDEQKSTALSEAFKKRIQHLPSSCVRETSTGKVVSYELRSFVGTMADQYTVPEYRRKGLGLAVEMTLAQKIISLHEIPFKLVPSYMTSILFSTQESPFWTMWSRNTLPVRYIIQTIKKIV</sequence>
<dbReference type="STRING" id="334426.A0A0R3PPE6"/>
<proteinExistence type="predicted"/>
<accession>A0A0R3PPE6</accession>
<dbReference type="InterPro" id="IPR016181">
    <property type="entry name" value="Acyl_CoA_acyltransferase"/>
</dbReference>
<dbReference type="PANTHER" id="PTHR20958">
    <property type="entry name" value="GLYCINE N-ACYLTRANSFERASE-LIKE PROTEIN"/>
    <property type="match status" value="1"/>
</dbReference>
<dbReference type="AlphaFoldDB" id="A0A0R3PPE6"/>
<dbReference type="InterPro" id="IPR053225">
    <property type="entry name" value="Acyl-CoA_N-acyltransferase"/>
</dbReference>
<name>A0A0R3PPE6_ANGCS</name>
<dbReference type="Proteomes" id="UP000267027">
    <property type="component" value="Unassembled WGS sequence"/>
</dbReference>
<dbReference type="SUPFAM" id="SSF55729">
    <property type="entry name" value="Acyl-CoA N-acyltransferases (Nat)"/>
    <property type="match status" value="1"/>
</dbReference>